<dbReference type="InParanoid" id="A0A7F5RJA2"/>
<feature type="compositionally biased region" description="Basic and acidic residues" evidence="1">
    <location>
        <begin position="25"/>
        <end position="44"/>
    </location>
</feature>
<reference evidence="3" key="1">
    <citation type="submission" date="2025-08" db="UniProtKB">
        <authorList>
            <consortium name="RefSeq"/>
        </authorList>
    </citation>
    <scope>IDENTIFICATION</scope>
    <source>
        <tissue evidence="3">Entire body</tissue>
    </source>
</reference>
<proteinExistence type="predicted"/>
<dbReference type="KEGG" id="apln:112906354"/>
<dbReference type="Proteomes" id="UP000192223">
    <property type="component" value="Unplaced"/>
</dbReference>
<feature type="region of interest" description="Disordered" evidence="1">
    <location>
        <begin position="15"/>
        <end position="49"/>
    </location>
</feature>
<feature type="compositionally biased region" description="Polar residues" evidence="1">
    <location>
        <begin position="15"/>
        <end position="24"/>
    </location>
</feature>
<name>A0A7F5RJA2_AGRPL</name>
<evidence type="ECO:0000313" key="3">
    <source>
        <dbReference type="RefSeq" id="XP_025836089.1"/>
    </source>
</evidence>
<dbReference type="GeneID" id="112906354"/>
<evidence type="ECO:0000313" key="2">
    <source>
        <dbReference type="Proteomes" id="UP000192223"/>
    </source>
</evidence>
<keyword evidence="2" id="KW-1185">Reference proteome</keyword>
<evidence type="ECO:0000256" key="1">
    <source>
        <dbReference type="SAM" id="MobiDB-lite"/>
    </source>
</evidence>
<gene>
    <name evidence="3" type="primary">LOC112906354</name>
</gene>
<accession>A0A7F5RJA2</accession>
<sequence>MDSLLSPRRVIIISDTNQNSGKNIQKSEQHKQLIDDKKMEEQVAKNKSKLTRRKIEGSYVPLSRHLLSSDSDEDKVEIKKKQKLKTFDSDDDDSSLGSNPAKKPNHSNQDISGIGKLEGQRVELQNLDVILEGLLYSMHQLFY</sequence>
<dbReference type="AlphaFoldDB" id="A0A7F5RJA2"/>
<dbReference type="RefSeq" id="XP_025836089.1">
    <property type="nucleotide sequence ID" value="XM_025980304.1"/>
</dbReference>
<feature type="region of interest" description="Disordered" evidence="1">
    <location>
        <begin position="81"/>
        <end position="114"/>
    </location>
</feature>
<protein>
    <submittedName>
        <fullName evidence="3">Uncharacterized protein LOC112906354</fullName>
    </submittedName>
</protein>
<organism evidence="2 3">
    <name type="scientific">Agrilus planipennis</name>
    <name type="common">Emerald ash borer</name>
    <name type="synonym">Agrilus marcopoli</name>
    <dbReference type="NCBI Taxonomy" id="224129"/>
    <lineage>
        <taxon>Eukaryota</taxon>
        <taxon>Metazoa</taxon>
        <taxon>Ecdysozoa</taxon>
        <taxon>Arthropoda</taxon>
        <taxon>Hexapoda</taxon>
        <taxon>Insecta</taxon>
        <taxon>Pterygota</taxon>
        <taxon>Neoptera</taxon>
        <taxon>Endopterygota</taxon>
        <taxon>Coleoptera</taxon>
        <taxon>Polyphaga</taxon>
        <taxon>Elateriformia</taxon>
        <taxon>Buprestoidea</taxon>
        <taxon>Buprestidae</taxon>
        <taxon>Agrilinae</taxon>
        <taxon>Agrilus</taxon>
    </lineage>
</organism>